<protein>
    <submittedName>
        <fullName evidence="2">DHHC zinc finger domain-containing protein</fullName>
    </submittedName>
</protein>
<sequence length="209" mass="23213">MSCRCRPREDSFICSRSRRLLTGFLRSMQKPSAATPLLFQKLSTEGLAKKGISSSLEGPGPADCGRGSRPSVCTPDETHKGERGFWVSRPRDSEDAEFVSVCVCVYAWLCEEDAFPFTWLRVFLSSLAFTFPLDVCLPQPSRRRAFAAGIAVSRDRNLEFSSSLFSFSPPPPFSCVTTCKCVLFGVSRFRERPSALDASVPSRDRFQGV</sequence>
<reference evidence="2 3" key="1">
    <citation type="submission" date="2014-04" db="EMBL/GenBank/DDBJ databases">
        <authorList>
            <person name="Sibley D."/>
            <person name="Venepally P."/>
            <person name="Karamycheva S."/>
            <person name="Hadjithomas M."/>
            <person name="Khan A."/>
            <person name="Brunk B."/>
            <person name="Roos D."/>
            <person name="Caler E."/>
            <person name="Lorenzi H."/>
        </authorList>
    </citation>
    <scope>NUCLEOTIDE SEQUENCE [LARGE SCALE GENOMIC DNA]</scope>
    <source>
        <strain evidence="2 3">MAS</strain>
    </source>
</reference>
<gene>
    <name evidence="2" type="ORF">TGMAS_224310A</name>
</gene>
<dbReference type="VEuPathDB" id="ToxoDB:TGMAS_224310A"/>
<organism evidence="2 3">
    <name type="scientific">Toxoplasma gondii MAS</name>
    <dbReference type="NCBI Taxonomy" id="943118"/>
    <lineage>
        <taxon>Eukaryota</taxon>
        <taxon>Sar</taxon>
        <taxon>Alveolata</taxon>
        <taxon>Apicomplexa</taxon>
        <taxon>Conoidasida</taxon>
        <taxon>Coccidia</taxon>
        <taxon>Eucoccidiorida</taxon>
        <taxon>Eimeriorina</taxon>
        <taxon>Sarcocystidae</taxon>
        <taxon>Toxoplasma</taxon>
    </lineage>
</organism>
<dbReference type="EMBL" id="AEXC02000059">
    <property type="protein sequence ID" value="KFH18189.1"/>
    <property type="molecule type" value="Genomic_DNA"/>
</dbReference>
<evidence type="ECO:0000256" key="1">
    <source>
        <dbReference type="SAM" id="MobiDB-lite"/>
    </source>
</evidence>
<evidence type="ECO:0000313" key="2">
    <source>
        <dbReference type="EMBL" id="KFH18189.1"/>
    </source>
</evidence>
<name>A0A086R007_TOXGO</name>
<accession>A0A086R007</accession>
<feature type="region of interest" description="Disordered" evidence="1">
    <location>
        <begin position="51"/>
        <end position="80"/>
    </location>
</feature>
<dbReference type="AlphaFoldDB" id="A0A086R007"/>
<dbReference type="Proteomes" id="UP000028821">
    <property type="component" value="Unassembled WGS sequence"/>
</dbReference>
<proteinExistence type="predicted"/>
<comment type="caution">
    <text evidence="2">The sequence shown here is derived from an EMBL/GenBank/DDBJ whole genome shotgun (WGS) entry which is preliminary data.</text>
</comment>
<evidence type="ECO:0000313" key="3">
    <source>
        <dbReference type="Proteomes" id="UP000028821"/>
    </source>
</evidence>